<evidence type="ECO:0000313" key="2">
    <source>
        <dbReference type="EMBL" id="SQI34955.1"/>
    </source>
</evidence>
<reference evidence="2 3" key="1">
    <citation type="submission" date="2018-06" db="EMBL/GenBank/DDBJ databases">
        <authorList>
            <consortium name="Pathogen Informatics"/>
            <person name="Doyle S."/>
        </authorList>
    </citation>
    <scope>NUCLEOTIDE SEQUENCE [LARGE SCALE GENOMIC DNA]</scope>
    <source>
        <strain evidence="2 3">NCTC12151</strain>
    </source>
</reference>
<dbReference type="Proteomes" id="UP000249005">
    <property type="component" value="Chromosome 1"/>
</dbReference>
<keyword evidence="3" id="KW-1185">Reference proteome</keyword>
<sequence>MSDKRTRGRPSKIDLLPDVIRDELHRLLRDKRNTQEDIRDAVNELIDAHGLSDEHKLSRTGLNRYASRMEEIGERIRQAREVSEMWVAKLGDAPTSDVGKMVQELVRTLAYDTTLKLSEGRETVSPKELNQLALFSQRIEQAAMVSHKREKEIRAAFAAQAAEVVNRAVKSAGISKETAAEIKREIMGLS</sequence>
<dbReference type="AlphaFoldDB" id="A0A2X4X5X8"/>
<dbReference type="InterPro" id="IPR021874">
    <property type="entry name" value="Phage_Mu_Gp27"/>
</dbReference>
<gene>
    <name evidence="2" type="ORF">NCTC12151_00300</name>
</gene>
<dbReference type="OrthoDB" id="5873478at2"/>
<evidence type="ECO:0000313" key="3">
    <source>
        <dbReference type="Proteomes" id="UP000249005"/>
    </source>
</evidence>
<protein>
    <submittedName>
        <fullName evidence="2">Protein of uncharacterized function (DUF3486)</fullName>
    </submittedName>
</protein>
<proteinExistence type="predicted"/>
<organism evidence="2 3">
    <name type="scientific">Leminorella richardii</name>
    <dbReference type="NCBI Taxonomy" id="158841"/>
    <lineage>
        <taxon>Bacteria</taxon>
        <taxon>Pseudomonadati</taxon>
        <taxon>Pseudomonadota</taxon>
        <taxon>Gammaproteobacteria</taxon>
        <taxon>Enterobacterales</taxon>
        <taxon>Budviciaceae</taxon>
        <taxon>Leminorella</taxon>
    </lineage>
</organism>
<name>A0A2X4X5X8_9GAMM</name>
<evidence type="ECO:0000256" key="1">
    <source>
        <dbReference type="SAM" id="Coils"/>
    </source>
</evidence>
<keyword evidence="1" id="KW-0175">Coiled coil</keyword>
<feature type="coiled-coil region" evidence="1">
    <location>
        <begin position="24"/>
        <end position="82"/>
    </location>
</feature>
<dbReference type="RefSeq" id="WP_036024494.1">
    <property type="nucleotide sequence ID" value="NZ_LR698987.1"/>
</dbReference>
<accession>A0A2X4X5X8</accession>
<dbReference type="EMBL" id="LS483470">
    <property type="protein sequence ID" value="SQI34955.1"/>
    <property type="molecule type" value="Genomic_DNA"/>
</dbReference>
<dbReference type="Pfam" id="PF11985">
    <property type="entry name" value="Phage_Mu_Gp27"/>
    <property type="match status" value="1"/>
</dbReference>
<dbReference type="KEGG" id="lri:NCTC12151_00300"/>